<dbReference type="SUPFAM" id="SSF75169">
    <property type="entry name" value="DsrEFH-like"/>
    <property type="match status" value="1"/>
</dbReference>
<dbReference type="Proteomes" id="UP000196573">
    <property type="component" value="Unassembled WGS sequence"/>
</dbReference>
<dbReference type="EMBL" id="FWPT01000007">
    <property type="protein sequence ID" value="SMA48980.1"/>
    <property type="molecule type" value="Genomic_DNA"/>
</dbReference>
<sequence>MASLCILSSHTPYGSTLVRDGIETLLVAASYDLDTALVALGPGILQLLKEQAPDALPGKNTSSMLMALELYGVESVYVCQEDLHEYGLTCEDLLIETKAIARSELAGLLSSFDHVLNF</sequence>
<reference evidence="2 3" key="1">
    <citation type="submission" date="2017-03" db="EMBL/GenBank/DDBJ databases">
        <authorList>
            <person name="Afonso C.L."/>
            <person name="Miller P.J."/>
            <person name="Scott M.A."/>
            <person name="Spackman E."/>
            <person name="Goraichik I."/>
            <person name="Dimitrov K.M."/>
            <person name="Suarez D.L."/>
            <person name="Swayne D.E."/>
        </authorList>
    </citation>
    <scope>NUCLEOTIDE SEQUENCE [LARGE SCALE GENOMIC DNA]</scope>
    <source>
        <strain evidence="2">SB41UT1</strain>
    </source>
</reference>
<dbReference type="OrthoDB" id="9789418at2"/>
<dbReference type="Pfam" id="PF02635">
    <property type="entry name" value="DsrE"/>
    <property type="match status" value="1"/>
</dbReference>
<dbReference type="InterPro" id="IPR027396">
    <property type="entry name" value="DsrEFH-like"/>
</dbReference>
<organism evidence="2 3">
    <name type="scientific">Parendozoicomonas haliclonae</name>
    <dbReference type="NCBI Taxonomy" id="1960125"/>
    <lineage>
        <taxon>Bacteria</taxon>
        <taxon>Pseudomonadati</taxon>
        <taxon>Pseudomonadota</taxon>
        <taxon>Gammaproteobacteria</taxon>
        <taxon>Oceanospirillales</taxon>
        <taxon>Endozoicomonadaceae</taxon>
        <taxon>Parendozoicomonas</taxon>
    </lineage>
</organism>
<dbReference type="NCBIfam" id="TIGR03010">
    <property type="entry name" value="sulf_tusC_dsrF"/>
    <property type="match status" value="1"/>
</dbReference>
<evidence type="ECO:0000313" key="2">
    <source>
        <dbReference type="EMBL" id="SMA48980.1"/>
    </source>
</evidence>
<gene>
    <name evidence="2" type="primary">dsrF</name>
    <name evidence="2" type="ORF">EHSB41UT_02977</name>
</gene>
<accession>A0A1X7ALL6</accession>
<keyword evidence="3" id="KW-1185">Reference proteome</keyword>
<dbReference type="AlphaFoldDB" id="A0A1X7ALL6"/>
<comment type="similarity">
    <text evidence="1">Belongs to the DsrF/TusC family.</text>
</comment>
<name>A0A1X7ALL6_9GAMM</name>
<dbReference type="NCBIfam" id="NF001238">
    <property type="entry name" value="PRK00211.1"/>
    <property type="match status" value="1"/>
</dbReference>
<dbReference type="PANTHER" id="PTHR38780:SF1">
    <property type="entry name" value="PROTEIN TUSC"/>
    <property type="match status" value="1"/>
</dbReference>
<dbReference type="InterPro" id="IPR017462">
    <property type="entry name" value="Sulphur_relay_TusC/DsrF"/>
</dbReference>
<dbReference type="RefSeq" id="WP_087111272.1">
    <property type="nucleotide sequence ID" value="NZ_CBCSCN010000007.1"/>
</dbReference>
<dbReference type="PANTHER" id="PTHR38780">
    <property type="entry name" value="PROTEIN TUSC"/>
    <property type="match status" value="1"/>
</dbReference>
<evidence type="ECO:0000313" key="3">
    <source>
        <dbReference type="Proteomes" id="UP000196573"/>
    </source>
</evidence>
<dbReference type="Gene3D" id="3.40.1260.10">
    <property type="entry name" value="DsrEFH-like"/>
    <property type="match status" value="1"/>
</dbReference>
<dbReference type="InterPro" id="IPR003787">
    <property type="entry name" value="Sulphur_relay_DsrE/F-like"/>
</dbReference>
<evidence type="ECO:0000256" key="1">
    <source>
        <dbReference type="ARBA" id="ARBA00005996"/>
    </source>
</evidence>
<proteinExistence type="inferred from homology"/>
<protein>
    <submittedName>
        <fullName evidence="2">Intracellular sulfur oxidation protein DsrF</fullName>
    </submittedName>
</protein>